<comment type="subcellular location">
    <subcellularLocation>
        <location evidence="1">Cell membrane</location>
        <topology evidence="1">Multi-pass membrane protein</topology>
    </subcellularLocation>
</comment>
<evidence type="ECO:0000256" key="2">
    <source>
        <dbReference type="ARBA" id="ARBA00022475"/>
    </source>
</evidence>
<protein>
    <submittedName>
        <fullName evidence="7">Oligosaccharide flippase family protein</fullName>
    </submittedName>
</protein>
<reference evidence="7 8" key="1">
    <citation type="submission" date="2023-02" db="EMBL/GenBank/DDBJ databases">
        <title>Genome sequence of Mucilaginibacter jinjuensis strain KACC 16571.</title>
        <authorList>
            <person name="Kim S."/>
            <person name="Heo J."/>
            <person name="Kwon S.-W."/>
        </authorList>
    </citation>
    <scope>NUCLEOTIDE SEQUENCE [LARGE SCALE GENOMIC DNA]</scope>
    <source>
        <strain evidence="7 8">KACC 16571</strain>
    </source>
</reference>
<dbReference type="InterPro" id="IPR002797">
    <property type="entry name" value="Polysacc_synth"/>
</dbReference>
<feature type="transmembrane region" description="Helical" evidence="6">
    <location>
        <begin position="305"/>
        <end position="324"/>
    </location>
</feature>
<feature type="transmembrane region" description="Helical" evidence="6">
    <location>
        <begin position="344"/>
        <end position="368"/>
    </location>
</feature>
<feature type="transmembrane region" description="Helical" evidence="6">
    <location>
        <begin position="441"/>
        <end position="459"/>
    </location>
</feature>
<dbReference type="PANTHER" id="PTHR30250">
    <property type="entry name" value="PST FAMILY PREDICTED COLANIC ACID TRANSPORTER"/>
    <property type="match status" value="1"/>
</dbReference>
<feature type="transmembrane region" description="Helical" evidence="6">
    <location>
        <begin position="184"/>
        <end position="208"/>
    </location>
</feature>
<feature type="transmembrane region" description="Helical" evidence="6">
    <location>
        <begin position="399"/>
        <end position="420"/>
    </location>
</feature>
<feature type="transmembrane region" description="Helical" evidence="6">
    <location>
        <begin position="7"/>
        <end position="29"/>
    </location>
</feature>
<keyword evidence="5 6" id="KW-0472">Membrane</keyword>
<dbReference type="RefSeq" id="WP_273630072.1">
    <property type="nucleotide sequence ID" value="NZ_CP117167.1"/>
</dbReference>
<feature type="transmembrane region" description="Helical" evidence="6">
    <location>
        <begin position="41"/>
        <end position="61"/>
    </location>
</feature>
<evidence type="ECO:0000256" key="4">
    <source>
        <dbReference type="ARBA" id="ARBA00022989"/>
    </source>
</evidence>
<keyword evidence="2" id="KW-1003">Cell membrane</keyword>
<keyword evidence="8" id="KW-1185">Reference proteome</keyword>
<keyword evidence="4 6" id="KW-1133">Transmembrane helix</keyword>
<feature type="transmembrane region" description="Helical" evidence="6">
    <location>
        <begin position="261"/>
        <end position="284"/>
    </location>
</feature>
<evidence type="ECO:0000256" key="6">
    <source>
        <dbReference type="SAM" id="Phobius"/>
    </source>
</evidence>
<evidence type="ECO:0000256" key="1">
    <source>
        <dbReference type="ARBA" id="ARBA00004651"/>
    </source>
</evidence>
<evidence type="ECO:0000313" key="8">
    <source>
        <dbReference type="Proteomes" id="UP001216139"/>
    </source>
</evidence>
<accession>A0ABY7T874</accession>
<dbReference type="PANTHER" id="PTHR30250:SF26">
    <property type="entry name" value="PSMA PROTEIN"/>
    <property type="match status" value="1"/>
</dbReference>
<proteinExistence type="predicted"/>
<sequence>MKLSTNIIANLIGRIWIAGLGMIMVPLYIKFLGIESYGLVGFYGTLIGSLSILDLGLSITLNRELTKAIVEKRDATDIRSLVLTVECIYWLIGLVAAAVIILLAPVIATHWLHAQKIDTGVVTHAVMLMGLVVAFQWPISLYNGGLTGLERQVTDNIIMVTMTTIRSAGVILILWFVSPTINAFFIWQAVTSFLYVFSMRVGLWYYLPKSAVIAKFSRQYLIQIWKFAAGVTGIGVVSFFLTQIDKIVLSKMLPLSDFAYYTLAFTIANCFAMFVVPINIAVFPRLTAFVTAGDKAGLTIEYHRGCRIVASIIFPVGLVLIVFAKEVLLLWVKDPVTVAHSSLLVQIVVAGAVLNSLMVMPFFLMLAYGQTKFTIYQNTIASIILVPLLFWWVHLYGSIGGALVWFSVNVGYILFSIPLIHAGWMKGGLITWYIKDTLIPLLPPLITVSFLKIMLYNYMPHFKMNIISLMFLSLLVLTSALIFMPECRALIKEVMGKFKKQSV</sequence>
<feature type="transmembrane region" description="Helical" evidence="6">
    <location>
        <begin position="124"/>
        <end position="145"/>
    </location>
</feature>
<feature type="transmembrane region" description="Helical" evidence="6">
    <location>
        <begin position="465"/>
        <end position="484"/>
    </location>
</feature>
<name>A0ABY7T874_9SPHI</name>
<gene>
    <name evidence="7" type="ORF">PQO05_24395</name>
</gene>
<feature type="transmembrane region" description="Helical" evidence="6">
    <location>
        <begin position="157"/>
        <end position="178"/>
    </location>
</feature>
<keyword evidence="3 6" id="KW-0812">Transmembrane</keyword>
<feature type="transmembrane region" description="Helical" evidence="6">
    <location>
        <begin position="375"/>
        <end position="393"/>
    </location>
</feature>
<feature type="transmembrane region" description="Helical" evidence="6">
    <location>
        <begin position="81"/>
        <end position="104"/>
    </location>
</feature>
<organism evidence="7 8">
    <name type="scientific">Mucilaginibacter jinjuensis</name>
    <dbReference type="NCBI Taxonomy" id="1176721"/>
    <lineage>
        <taxon>Bacteria</taxon>
        <taxon>Pseudomonadati</taxon>
        <taxon>Bacteroidota</taxon>
        <taxon>Sphingobacteriia</taxon>
        <taxon>Sphingobacteriales</taxon>
        <taxon>Sphingobacteriaceae</taxon>
        <taxon>Mucilaginibacter</taxon>
    </lineage>
</organism>
<feature type="transmembrane region" description="Helical" evidence="6">
    <location>
        <begin position="220"/>
        <end position="241"/>
    </location>
</feature>
<dbReference type="InterPro" id="IPR050833">
    <property type="entry name" value="Poly_Biosynth_Transport"/>
</dbReference>
<dbReference type="EMBL" id="CP117167">
    <property type="protein sequence ID" value="WCT11877.1"/>
    <property type="molecule type" value="Genomic_DNA"/>
</dbReference>
<evidence type="ECO:0000313" key="7">
    <source>
        <dbReference type="EMBL" id="WCT11877.1"/>
    </source>
</evidence>
<dbReference type="Pfam" id="PF01943">
    <property type="entry name" value="Polysacc_synt"/>
    <property type="match status" value="1"/>
</dbReference>
<evidence type="ECO:0000256" key="3">
    <source>
        <dbReference type="ARBA" id="ARBA00022692"/>
    </source>
</evidence>
<evidence type="ECO:0000256" key="5">
    <source>
        <dbReference type="ARBA" id="ARBA00023136"/>
    </source>
</evidence>
<dbReference type="Proteomes" id="UP001216139">
    <property type="component" value="Chromosome"/>
</dbReference>